<reference evidence="1" key="1">
    <citation type="submission" date="2022-09" db="EMBL/GenBank/DDBJ databases">
        <title>Complete genome sequence of Rossellomorea vietnamensis strain RL-WG62, a newly isolated PGPR with the potential for plant salinity stress alleviation.</title>
        <authorList>
            <person name="Ren L."/>
            <person name="Wang G."/>
            <person name="Hu H."/>
        </authorList>
    </citation>
    <scope>NUCLEOTIDE SEQUENCE</scope>
    <source>
        <strain evidence="1">RL-WG62</strain>
    </source>
</reference>
<accession>A0ACD4CCK1</accession>
<evidence type="ECO:0000313" key="1">
    <source>
        <dbReference type="EMBL" id="UXH46409.1"/>
    </source>
</evidence>
<evidence type="ECO:0000313" key="2">
    <source>
        <dbReference type="Proteomes" id="UP001064027"/>
    </source>
</evidence>
<keyword evidence="2" id="KW-1185">Reference proteome</keyword>
<dbReference type="Proteomes" id="UP001064027">
    <property type="component" value="Chromosome"/>
</dbReference>
<name>A0ACD4CCK1_9BACI</name>
<protein>
    <submittedName>
        <fullName evidence="1">Type II toxin-antitoxin system SpoIISA family toxin</fullName>
    </submittedName>
</protein>
<sequence length="276" mass="31759">MAFKIYIMVLLVFSLANLVFFIFYPLKYHLSLRTLRKTLYTLFIGAISTGLLMDELQLSNWEFILTLTAIVIFMDLAILLTPSIMKIWSAEFQYTDYVEDIIKTNDKIHKAMVYRVEAVSEIIQKNNELLSPLRGYTEQELKNYLDMYAEKFGFNVQIHRVRGIEFSADDVDPAVKGGLAADEIQALVEAYRLTEGIRMTVEQIKTINNFDLNNEEEDVESLAQSAVVSLVDDESMLVPVFMNTDQFIIVLKKEMGDVLEVDAIHITNLIYLFYSL</sequence>
<gene>
    <name evidence="1" type="ORF">N5C46_10315</name>
</gene>
<proteinExistence type="predicted"/>
<organism evidence="1 2">
    <name type="scientific">Rossellomorea vietnamensis</name>
    <dbReference type="NCBI Taxonomy" id="218284"/>
    <lineage>
        <taxon>Bacteria</taxon>
        <taxon>Bacillati</taxon>
        <taxon>Bacillota</taxon>
        <taxon>Bacilli</taxon>
        <taxon>Bacillales</taxon>
        <taxon>Bacillaceae</taxon>
        <taxon>Rossellomorea</taxon>
    </lineage>
</organism>
<dbReference type="EMBL" id="CP104558">
    <property type="protein sequence ID" value="UXH46409.1"/>
    <property type="molecule type" value="Genomic_DNA"/>
</dbReference>